<feature type="chain" id="PRO_5044277912" description="Secreted protein" evidence="1">
    <location>
        <begin position="17"/>
        <end position="58"/>
    </location>
</feature>
<evidence type="ECO:0000313" key="3">
    <source>
        <dbReference type="Proteomes" id="UP000013827"/>
    </source>
</evidence>
<keyword evidence="3" id="KW-1185">Reference proteome</keyword>
<reference evidence="2" key="2">
    <citation type="submission" date="2024-10" db="UniProtKB">
        <authorList>
            <consortium name="EnsemblProtists"/>
        </authorList>
    </citation>
    <scope>IDENTIFICATION</scope>
</reference>
<evidence type="ECO:0000256" key="1">
    <source>
        <dbReference type="SAM" id="SignalP"/>
    </source>
</evidence>
<dbReference type="PaxDb" id="2903-EOD09253"/>
<dbReference type="AlphaFoldDB" id="A0A0D3IDB8"/>
<dbReference type="Proteomes" id="UP000013827">
    <property type="component" value="Unassembled WGS sequence"/>
</dbReference>
<dbReference type="RefSeq" id="XP_005761682.1">
    <property type="nucleotide sequence ID" value="XM_005761625.1"/>
</dbReference>
<name>A0A0D3IDB8_EMIH1</name>
<reference evidence="3" key="1">
    <citation type="journal article" date="2013" name="Nature">
        <title>Pan genome of the phytoplankton Emiliania underpins its global distribution.</title>
        <authorList>
            <person name="Read B.A."/>
            <person name="Kegel J."/>
            <person name="Klute M.J."/>
            <person name="Kuo A."/>
            <person name="Lefebvre S.C."/>
            <person name="Maumus F."/>
            <person name="Mayer C."/>
            <person name="Miller J."/>
            <person name="Monier A."/>
            <person name="Salamov A."/>
            <person name="Young J."/>
            <person name="Aguilar M."/>
            <person name="Claverie J.M."/>
            <person name="Frickenhaus S."/>
            <person name="Gonzalez K."/>
            <person name="Herman E.K."/>
            <person name="Lin Y.C."/>
            <person name="Napier J."/>
            <person name="Ogata H."/>
            <person name="Sarno A.F."/>
            <person name="Shmutz J."/>
            <person name="Schroeder D."/>
            <person name="de Vargas C."/>
            <person name="Verret F."/>
            <person name="von Dassow P."/>
            <person name="Valentin K."/>
            <person name="Van de Peer Y."/>
            <person name="Wheeler G."/>
            <person name="Dacks J.B."/>
            <person name="Delwiche C.F."/>
            <person name="Dyhrman S.T."/>
            <person name="Glockner G."/>
            <person name="John U."/>
            <person name="Richards T."/>
            <person name="Worden A.Z."/>
            <person name="Zhang X."/>
            <person name="Grigoriev I.V."/>
            <person name="Allen A.E."/>
            <person name="Bidle K."/>
            <person name="Borodovsky M."/>
            <person name="Bowler C."/>
            <person name="Brownlee C."/>
            <person name="Cock J.M."/>
            <person name="Elias M."/>
            <person name="Gladyshev V.N."/>
            <person name="Groth M."/>
            <person name="Guda C."/>
            <person name="Hadaegh A."/>
            <person name="Iglesias-Rodriguez M.D."/>
            <person name="Jenkins J."/>
            <person name="Jones B.M."/>
            <person name="Lawson T."/>
            <person name="Leese F."/>
            <person name="Lindquist E."/>
            <person name="Lobanov A."/>
            <person name="Lomsadze A."/>
            <person name="Malik S.B."/>
            <person name="Marsh M.E."/>
            <person name="Mackinder L."/>
            <person name="Mock T."/>
            <person name="Mueller-Roeber B."/>
            <person name="Pagarete A."/>
            <person name="Parker M."/>
            <person name="Probert I."/>
            <person name="Quesneville H."/>
            <person name="Raines C."/>
            <person name="Rensing S.A."/>
            <person name="Riano-Pachon D.M."/>
            <person name="Richier S."/>
            <person name="Rokitta S."/>
            <person name="Shiraiwa Y."/>
            <person name="Soanes D.M."/>
            <person name="van der Giezen M."/>
            <person name="Wahlund T.M."/>
            <person name="Williams B."/>
            <person name="Wilson W."/>
            <person name="Wolfe G."/>
            <person name="Wurch L.L."/>
        </authorList>
    </citation>
    <scope>NUCLEOTIDE SEQUENCE</scope>
</reference>
<protein>
    <recommendedName>
        <fullName evidence="4">Secreted protein</fullName>
    </recommendedName>
</protein>
<dbReference type="EnsemblProtists" id="EOD09253">
    <property type="protein sequence ID" value="EOD09253"/>
    <property type="gene ID" value="EMIHUDRAFT_216625"/>
</dbReference>
<sequence>MHKCSCWAAAFVASVAKLLHVTTRRPFASVATTCAFATSTLRRTANVRRSKTAMRWVG</sequence>
<keyword evidence="1" id="KW-0732">Signal</keyword>
<organism evidence="2 3">
    <name type="scientific">Emiliania huxleyi (strain CCMP1516)</name>
    <dbReference type="NCBI Taxonomy" id="280463"/>
    <lineage>
        <taxon>Eukaryota</taxon>
        <taxon>Haptista</taxon>
        <taxon>Haptophyta</taxon>
        <taxon>Prymnesiophyceae</taxon>
        <taxon>Isochrysidales</taxon>
        <taxon>Noelaerhabdaceae</taxon>
        <taxon>Emiliania</taxon>
    </lineage>
</organism>
<feature type="signal peptide" evidence="1">
    <location>
        <begin position="1"/>
        <end position="16"/>
    </location>
</feature>
<dbReference type="GeneID" id="17255349"/>
<dbReference type="KEGG" id="ehx:EMIHUDRAFT_216625"/>
<dbReference type="HOGENOM" id="CLU_2983107_0_0_1"/>
<proteinExistence type="predicted"/>
<accession>A0A0D3IDB8</accession>
<evidence type="ECO:0008006" key="4">
    <source>
        <dbReference type="Google" id="ProtNLM"/>
    </source>
</evidence>
<evidence type="ECO:0000313" key="2">
    <source>
        <dbReference type="EnsemblProtists" id="EOD09253"/>
    </source>
</evidence>